<dbReference type="EMBL" id="MN740792">
    <property type="protein sequence ID" value="QHU11926.1"/>
    <property type="molecule type" value="Genomic_DNA"/>
</dbReference>
<keyword evidence="2" id="KW-1133">Transmembrane helix</keyword>
<dbReference type="AlphaFoldDB" id="A0A6C0K4B5"/>
<evidence type="ECO:0000256" key="2">
    <source>
        <dbReference type="SAM" id="Phobius"/>
    </source>
</evidence>
<feature type="compositionally biased region" description="Gly residues" evidence="1">
    <location>
        <begin position="83"/>
        <end position="92"/>
    </location>
</feature>
<organism evidence="3">
    <name type="scientific">viral metagenome</name>
    <dbReference type="NCBI Taxonomy" id="1070528"/>
    <lineage>
        <taxon>unclassified sequences</taxon>
        <taxon>metagenomes</taxon>
        <taxon>organismal metagenomes</taxon>
    </lineage>
</organism>
<protein>
    <submittedName>
        <fullName evidence="3">Uncharacterized protein</fullName>
    </submittedName>
</protein>
<feature type="compositionally biased region" description="Low complexity" evidence="1">
    <location>
        <begin position="72"/>
        <end position="82"/>
    </location>
</feature>
<feature type="region of interest" description="Disordered" evidence="1">
    <location>
        <begin position="70"/>
        <end position="103"/>
    </location>
</feature>
<keyword evidence="2" id="KW-0472">Membrane</keyword>
<evidence type="ECO:0000256" key="1">
    <source>
        <dbReference type="SAM" id="MobiDB-lite"/>
    </source>
</evidence>
<feature type="region of interest" description="Disordered" evidence="1">
    <location>
        <begin position="1"/>
        <end position="21"/>
    </location>
</feature>
<reference evidence="3" key="1">
    <citation type="journal article" date="2020" name="Nature">
        <title>Giant virus diversity and host interactions through global metagenomics.</title>
        <authorList>
            <person name="Schulz F."/>
            <person name="Roux S."/>
            <person name="Paez-Espino D."/>
            <person name="Jungbluth S."/>
            <person name="Walsh D.A."/>
            <person name="Denef V.J."/>
            <person name="McMahon K.D."/>
            <person name="Konstantinidis K.T."/>
            <person name="Eloe-Fadrosh E.A."/>
            <person name="Kyrpides N.C."/>
            <person name="Woyke T."/>
        </authorList>
    </citation>
    <scope>NUCLEOTIDE SEQUENCE</scope>
    <source>
        <strain evidence="3">GVMAG-S-1101169-75</strain>
    </source>
</reference>
<proteinExistence type="predicted"/>
<name>A0A6C0K4B5_9ZZZZ</name>
<evidence type="ECO:0000313" key="3">
    <source>
        <dbReference type="EMBL" id="QHU11926.1"/>
    </source>
</evidence>
<sequence>MNMHHPQQQTLPPQSVNGPAETYTTQDLDELNQKIQNRFIRDVVKPYSNGIRKPVHIPPTQYTIPKASEVFSAPPSSLPPASSGGGGGGGGYRIPEMGATGTTRQRRVVHVPPQYTPLVNSPSPCPLDFRFREKTSVNIACLDIHQHVGNCPVCSKLHRPYNSILMVIIVILLLIILFLAKKCFTM</sequence>
<accession>A0A6C0K4B5</accession>
<feature type="transmembrane region" description="Helical" evidence="2">
    <location>
        <begin position="161"/>
        <end position="180"/>
    </location>
</feature>
<keyword evidence="2" id="KW-0812">Transmembrane</keyword>